<proteinExistence type="inferred from homology"/>
<evidence type="ECO:0000256" key="5">
    <source>
        <dbReference type="ARBA" id="ARBA00022603"/>
    </source>
</evidence>
<dbReference type="AlphaFoldDB" id="A0A2B4RV90"/>
<evidence type="ECO:0000256" key="9">
    <source>
        <dbReference type="PROSITE-ProRule" id="PRU00333"/>
    </source>
</evidence>
<reference evidence="14" key="1">
    <citation type="journal article" date="2017" name="bioRxiv">
        <title>Comparative analysis of the genomes of Stylophora pistillata and Acropora digitifera provides evidence for extensive differences between species of corals.</title>
        <authorList>
            <person name="Voolstra C.R."/>
            <person name="Li Y."/>
            <person name="Liew Y.J."/>
            <person name="Baumgarten S."/>
            <person name="Zoccola D."/>
            <person name="Flot J.-F."/>
            <person name="Tambutte S."/>
            <person name="Allemand D."/>
            <person name="Aranda M."/>
        </authorList>
    </citation>
    <scope>NUCLEOTIDE SEQUENCE [LARGE SCALE GENOMIC DNA]</scope>
</reference>
<evidence type="ECO:0000256" key="2">
    <source>
        <dbReference type="ARBA" id="ARBA00009211"/>
    </source>
</evidence>
<dbReference type="InterPro" id="IPR002687">
    <property type="entry name" value="Nop_dom"/>
</dbReference>
<dbReference type="PANTHER" id="PTHR10894:SF1">
    <property type="entry name" value="NUCLEOLAR PROTEIN 58"/>
    <property type="match status" value="1"/>
</dbReference>
<dbReference type="GO" id="GO:0030515">
    <property type="term" value="F:snoRNA binding"/>
    <property type="evidence" value="ECO:0007669"/>
    <property type="project" value="InterPro"/>
</dbReference>
<dbReference type="GO" id="GO:0032259">
    <property type="term" value="P:methylation"/>
    <property type="evidence" value="ECO:0007669"/>
    <property type="project" value="UniProtKB-KW"/>
</dbReference>
<accession>A0A2B4RV90</accession>
<evidence type="ECO:0000256" key="8">
    <source>
        <dbReference type="ARBA" id="ARBA00034478"/>
    </source>
</evidence>
<comment type="similarity">
    <text evidence="2">Belongs to the NOP5/NOP56 family.</text>
</comment>
<dbReference type="SUPFAM" id="SSF89124">
    <property type="entry name" value="Nop domain"/>
    <property type="match status" value="1"/>
</dbReference>
<evidence type="ECO:0000256" key="1">
    <source>
        <dbReference type="ARBA" id="ARBA00004604"/>
    </source>
</evidence>
<dbReference type="Gene3D" id="3.20.20.330">
    <property type="entry name" value="Homocysteine-binding-like domain"/>
    <property type="match status" value="3"/>
</dbReference>
<dbReference type="InterPro" id="IPR036070">
    <property type="entry name" value="Nop_dom_sf"/>
</dbReference>
<feature type="domain" description="Hcy-binding" evidence="11">
    <location>
        <begin position="676"/>
        <end position="903"/>
    </location>
</feature>
<keyword evidence="5" id="KW-0489">Methyltransferase</keyword>
<comment type="caution">
    <text evidence="13">The sequence shown here is derived from an EMBL/GenBank/DDBJ whole genome shotgun (WGS) entry which is preliminary data.</text>
</comment>
<gene>
    <name evidence="13" type="primary">NOP58</name>
    <name evidence="13" type="ORF">AWC38_SpisGene14819</name>
</gene>
<protein>
    <recommendedName>
        <fullName evidence="3">Nucleolar protein 58</fullName>
    </recommendedName>
</protein>
<evidence type="ECO:0000256" key="3">
    <source>
        <dbReference type="ARBA" id="ARBA00020379"/>
    </source>
</evidence>
<dbReference type="InterPro" id="IPR045056">
    <property type="entry name" value="Nop56/Nop58"/>
</dbReference>
<evidence type="ECO:0000313" key="14">
    <source>
        <dbReference type="Proteomes" id="UP000225706"/>
    </source>
</evidence>
<comment type="pathway">
    <text evidence="8">Amino-acid biosynthesis; L-methionine biosynthesis via de novo pathway.</text>
</comment>
<dbReference type="OrthoDB" id="6780543at2759"/>
<dbReference type="SUPFAM" id="SSF82282">
    <property type="entry name" value="Homocysteine S-methyltransferase"/>
    <property type="match status" value="3"/>
</dbReference>
<dbReference type="GO" id="GO:0042254">
    <property type="term" value="P:ribosome biogenesis"/>
    <property type="evidence" value="ECO:0007669"/>
    <property type="project" value="UniProtKB-KW"/>
</dbReference>
<dbReference type="Pfam" id="PF01798">
    <property type="entry name" value="Nop"/>
    <property type="match status" value="1"/>
</dbReference>
<evidence type="ECO:0000256" key="10">
    <source>
        <dbReference type="SAM" id="MobiDB-lite"/>
    </source>
</evidence>
<dbReference type="GO" id="GO:0032040">
    <property type="term" value="C:small-subunit processome"/>
    <property type="evidence" value="ECO:0007669"/>
    <property type="project" value="InterPro"/>
</dbReference>
<dbReference type="Pfam" id="PF08156">
    <property type="entry name" value="NOP5NT"/>
    <property type="match status" value="1"/>
</dbReference>
<dbReference type="EMBL" id="LSMT01000306">
    <property type="protein sequence ID" value="PFX20713.1"/>
    <property type="molecule type" value="Genomic_DNA"/>
</dbReference>
<evidence type="ECO:0000259" key="11">
    <source>
        <dbReference type="PROSITE" id="PS50970"/>
    </source>
</evidence>
<dbReference type="InterPro" id="IPR012976">
    <property type="entry name" value="NOSIC"/>
</dbReference>
<evidence type="ECO:0000256" key="7">
    <source>
        <dbReference type="ARBA" id="ARBA00023242"/>
    </source>
</evidence>
<dbReference type="STRING" id="50429.A0A2B4RV90"/>
<dbReference type="InterPro" id="IPR042239">
    <property type="entry name" value="Nop_C"/>
</dbReference>
<dbReference type="PROSITE" id="PS50970">
    <property type="entry name" value="HCY"/>
    <property type="match status" value="1"/>
</dbReference>
<evidence type="ECO:0000313" key="13">
    <source>
        <dbReference type="EMBL" id="PFX20713.1"/>
    </source>
</evidence>
<keyword evidence="6" id="KW-0808">Transferase</keyword>
<dbReference type="SMART" id="SM00931">
    <property type="entry name" value="NOSIC"/>
    <property type="match status" value="1"/>
</dbReference>
<dbReference type="Gene3D" id="1.10.246.90">
    <property type="entry name" value="Nop domain"/>
    <property type="match status" value="1"/>
</dbReference>
<dbReference type="GO" id="GO:0008168">
    <property type="term" value="F:methyltransferase activity"/>
    <property type="evidence" value="ECO:0007669"/>
    <property type="project" value="UniProtKB-KW"/>
</dbReference>
<evidence type="ECO:0000256" key="6">
    <source>
        <dbReference type="ARBA" id="ARBA00022679"/>
    </source>
</evidence>
<dbReference type="PANTHER" id="PTHR10894">
    <property type="entry name" value="NUCLEOLAR PROTEIN 5 NUCLEOLAR PROTEIN NOP5 NOP58"/>
    <property type="match status" value="1"/>
</dbReference>
<name>A0A2B4RV90_STYPI</name>
<feature type="domain" description="Nop" evidence="12">
    <location>
        <begin position="301"/>
        <end position="419"/>
    </location>
</feature>
<dbReference type="FunFam" id="1.10.246.90:FF:000004">
    <property type="entry name" value="Nucleolar protein 58"/>
    <property type="match status" value="1"/>
</dbReference>
<dbReference type="Gene3D" id="1.10.287.4070">
    <property type="match status" value="1"/>
</dbReference>
<sequence>MLVLFETSAGYAIFKLLDEKKLHKIDNLYKDFETPDAASKVVKLKHFEKFNDTTEALAVCFIGLEPNLEIWVENSPFNSQDEKLSLNCVSSSAVQELMRGIRLQLESLITGLPNKEMSAMALGLAHSKVLLFLSLSRYKLKFSPDKIDTMIVQAISLLDDLDKELNNYVMRCREWYGWHFPEMGKIVTDNLAFAKTVKTMGKGHYNMPLFSLHWNKARGTLTLFICAWEPGTRLNADKTDLSEILPEEVEEEVKAAAEISMGTEISEEDMNNIIYLCDQIIEMTDYRAQLYDYLKNRMTAIAPNLTVLVGELVGARLIAHAGSLLNLAKHPSSTVQILGAEKALFRALKTKRDTPKYGLIFHASLVGQTNPKHKGKISRMLAAKVSLAARVDALGEDSGTAMGVENRAKLEMRLKALEENQLRRISDDGETPAKKSKKEKKKKKKKSEESKDEDDDEQLETSAAVTPKSEEKKKKKKKKKGTILDRLNAGDIIVGDGGMTFCLEKRGYVKAGPWTPECTVESPEAGADIVGVNCKFDPSTSIKTLILMKEALDNEGLSPHLMIQPVGYHTPDAGRAGFASLPELPFALEPRTLTRWDAHKYARQAYDMGVRFIGGCCGFEPYHIRAIAEELSPERGFLPVASEKHEPWGGGYKNHPKEWMGRSDNAQQIWTGKVVTSILERLNAGEVLVGDGGMTYALEKRGYVKAGPWTPECNVEHPDGVRQLHREFLRAGADVIQGFTFSMDDDLGGDNAKYGTQKINQAACDLAKGVAQEGGVYFAGCICQTAFLYQKGAGKDVIMKKFRDEIEIFVQNDADILIGEFFANVEEAEWAVEVMKSTGKPVAITMQIGPQGDRQNVPSGECAVRLARAGVIERTGKTSSQPLAARFVLQLVDREDLANLSKR</sequence>
<feature type="compositionally biased region" description="Basic and acidic residues" evidence="10">
    <location>
        <begin position="421"/>
        <end position="433"/>
    </location>
</feature>
<evidence type="ECO:0000256" key="4">
    <source>
        <dbReference type="ARBA" id="ARBA00022517"/>
    </source>
</evidence>
<comment type="subcellular location">
    <subcellularLocation>
        <location evidence="1">Nucleus</location>
        <location evidence="1">Nucleolus</location>
    </subcellularLocation>
</comment>
<organism evidence="13 14">
    <name type="scientific">Stylophora pistillata</name>
    <name type="common">Smooth cauliflower coral</name>
    <dbReference type="NCBI Taxonomy" id="50429"/>
    <lineage>
        <taxon>Eukaryota</taxon>
        <taxon>Metazoa</taxon>
        <taxon>Cnidaria</taxon>
        <taxon>Anthozoa</taxon>
        <taxon>Hexacorallia</taxon>
        <taxon>Scleractinia</taxon>
        <taxon>Astrocoeniina</taxon>
        <taxon>Pocilloporidae</taxon>
        <taxon>Stylophora</taxon>
    </lineage>
</organism>
<keyword evidence="4" id="KW-0690">Ribosome biogenesis</keyword>
<dbReference type="Pfam" id="PF02574">
    <property type="entry name" value="S-methyl_trans"/>
    <property type="match status" value="2"/>
</dbReference>
<feature type="compositionally biased region" description="Basic residues" evidence="10">
    <location>
        <begin position="434"/>
        <end position="445"/>
    </location>
</feature>
<dbReference type="InterPro" id="IPR036589">
    <property type="entry name" value="HCY_dom_sf"/>
</dbReference>
<keyword evidence="7" id="KW-0539">Nucleus</keyword>
<evidence type="ECO:0000259" key="12">
    <source>
        <dbReference type="PROSITE" id="PS51358"/>
    </source>
</evidence>
<dbReference type="InterPro" id="IPR003726">
    <property type="entry name" value="HCY_dom"/>
</dbReference>
<dbReference type="Proteomes" id="UP000225706">
    <property type="component" value="Unassembled WGS sequence"/>
</dbReference>
<feature type="compositionally biased region" description="Acidic residues" evidence="10">
    <location>
        <begin position="450"/>
        <end position="459"/>
    </location>
</feature>
<dbReference type="PROSITE" id="PS51358">
    <property type="entry name" value="NOP"/>
    <property type="match status" value="1"/>
</dbReference>
<dbReference type="GO" id="GO:0031428">
    <property type="term" value="C:box C/D methylation guide snoRNP complex"/>
    <property type="evidence" value="ECO:0007669"/>
    <property type="project" value="InterPro"/>
</dbReference>
<feature type="region of interest" description="Disordered" evidence="10">
    <location>
        <begin position="421"/>
        <end position="480"/>
    </location>
</feature>
<dbReference type="InterPro" id="IPR012974">
    <property type="entry name" value="NOP58/56_N"/>
</dbReference>
<comment type="caution">
    <text evidence="9">Lacks conserved residue(s) required for the propagation of feature annotation.</text>
</comment>
<keyword evidence="14" id="KW-1185">Reference proteome</keyword>